<dbReference type="PANTHER" id="PTHR23419:SF8">
    <property type="entry name" value="FI09726P"/>
    <property type="match status" value="1"/>
</dbReference>
<gene>
    <name evidence="2" type="ORF">A2824_01230</name>
</gene>
<dbReference type="Pfam" id="PF03091">
    <property type="entry name" value="CutA1"/>
    <property type="match status" value="1"/>
</dbReference>
<reference evidence="2 3" key="1">
    <citation type="journal article" date="2016" name="Nat. Commun.">
        <title>Thousands of microbial genomes shed light on interconnected biogeochemical processes in an aquifer system.</title>
        <authorList>
            <person name="Anantharaman K."/>
            <person name="Brown C.T."/>
            <person name="Hug L.A."/>
            <person name="Sharon I."/>
            <person name="Castelle C.J."/>
            <person name="Probst A.J."/>
            <person name="Thomas B.C."/>
            <person name="Singh A."/>
            <person name="Wilkins M.J."/>
            <person name="Karaoz U."/>
            <person name="Brodie E.L."/>
            <person name="Williams K.H."/>
            <person name="Hubbard S.S."/>
            <person name="Banfield J.F."/>
        </authorList>
    </citation>
    <scope>NUCLEOTIDE SEQUENCE [LARGE SCALE GENOMIC DNA]</scope>
</reference>
<protein>
    <recommendedName>
        <fullName evidence="4">Cation tolerance protein CutA</fullName>
    </recommendedName>
</protein>
<dbReference type="Gene3D" id="3.30.70.120">
    <property type="match status" value="1"/>
</dbReference>
<dbReference type="Proteomes" id="UP000178059">
    <property type="component" value="Unassembled WGS sequence"/>
</dbReference>
<comment type="caution">
    <text evidence="2">The sequence shown here is derived from an EMBL/GenBank/DDBJ whole genome shotgun (WGS) entry which is preliminary data.</text>
</comment>
<dbReference type="SUPFAM" id="SSF54913">
    <property type="entry name" value="GlnB-like"/>
    <property type="match status" value="1"/>
</dbReference>
<dbReference type="STRING" id="1801743.A2824_01230"/>
<dbReference type="InterPro" id="IPR004323">
    <property type="entry name" value="Ion_tolerance_CutA"/>
</dbReference>
<dbReference type="InterPro" id="IPR015867">
    <property type="entry name" value="N-reg_PII/ATP_PRibTrfase_C"/>
</dbReference>
<comment type="similarity">
    <text evidence="1">Belongs to the CutA family.</text>
</comment>
<dbReference type="AlphaFoldDB" id="A0A1F6VL22"/>
<dbReference type="EMBL" id="MFTT01000009">
    <property type="protein sequence ID" value="OGI70334.1"/>
    <property type="molecule type" value="Genomic_DNA"/>
</dbReference>
<dbReference type="GO" id="GO:0005507">
    <property type="term" value="F:copper ion binding"/>
    <property type="evidence" value="ECO:0007669"/>
    <property type="project" value="TreeGrafter"/>
</dbReference>
<evidence type="ECO:0000313" key="3">
    <source>
        <dbReference type="Proteomes" id="UP000178059"/>
    </source>
</evidence>
<proteinExistence type="inferred from homology"/>
<dbReference type="PANTHER" id="PTHR23419">
    <property type="entry name" value="DIVALENT CATION TOLERANCE CUTA-RELATED"/>
    <property type="match status" value="1"/>
</dbReference>
<sequence>MVFIYTVCENIAQAKELGRKIIKARVAACVNIWPIESIYFWEGKLTEGQEAVLLIKTNEQKFADIESFLKKYHTYSTPIIASINADRLNREYKEWMSTRITK</sequence>
<evidence type="ECO:0008006" key="4">
    <source>
        <dbReference type="Google" id="ProtNLM"/>
    </source>
</evidence>
<organism evidence="2 3">
    <name type="scientific">Candidatus Nomurabacteria bacterium RIFCSPHIGHO2_01_FULL_42_16</name>
    <dbReference type="NCBI Taxonomy" id="1801743"/>
    <lineage>
        <taxon>Bacteria</taxon>
        <taxon>Candidatus Nomuraibacteriota</taxon>
    </lineage>
</organism>
<dbReference type="InterPro" id="IPR011322">
    <property type="entry name" value="N-reg_PII-like_a/b"/>
</dbReference>
<evidence type="ECO:0000313" key="2">
    <source>
        <dbReference type="EMBL" id="OGI70334.1"/>
    </source>
</evidence>
<evidence type="ECO:0000256" key="1">
    <source>
        <dbReference type="ARBA" id="ARBA00010169"/>
    </source>
</evidence>
<accession>A0A1F6VL22</accession>
<dbReference type="GO" id="GO:0010038">
    <property type="term" value="P:response to metal ion"/>
    <property type="evidence" value="ECO:0007669"/>
    <property type="project" value="InterPro"/>
</dbReference>
<name>A0A1F6VL22_9BACT</name>